<sequence length="354" mass="39460">MRFIVSILGMLFRPLFATVLIGVSYNTTACSIKVVKKRGGHIVEEIDKEFKILDGNLSAEVIKFIKKLKSRYAYSYVAILSKNTEQVLVPGVKKNQFAAFNVNEKEYKFIKLPSAFAFILKDDITQYQNMFKKAMGLDFLFSPFVLLFFKAKTFVGDRPKLFVLQEKEDLSVLVLTRKAILYGSFLPMSAGESVTNVRDSLPSSLSEDTLVSSTSTQSGSTAQGLDDLNTELGGLEDELEDYENFDFDSLTSEASENVSGSSDDDDSGGSSMDNLQDLGRSTTIINLLQAAIKDFYNNSLYESDFIEEIVFFDCYGISSQAVDNIKSNLMIDFSLVGLDLLRELTNVMQIELDS</sequence>
<feature type="region of interest" description="Disordered" evidence="1">
    <location>
        <begin position="253"/>
        <end position="275"/>
    </location>
</feature>
<dbReference type="EMBL" id="JRPJ02000043">
    <property type="protein sequence ID" value="TLE08729.1"/>
    <property type="molecule type" value="Genomic_DNA"/>
</dbReference>
<feature type="region of interest" description="Disordered" evidence="1">
    <location>
        <begin position="205"/>
        <end position="227"/>
    </location>
</feature>
<gene>
    <name evidence="2" type="ORF">LS79_009395</name>
</gene>
<evidence type="ECO:0000313" key="3">
    <source>
        <dbReference type="Proteomes" id="UP000029857"/>
    </source>
</evidence>
<feature type="compositionally biased region" description="Low complexity" evidence="1">
    <location>
        <begin position="212"/>
        <end position="227"/>
    </location>
</feature>
<evidence type="ECO:0000256" key="1">
    <source>
        <dbReference type="SAM" id="MobiDB-lite"/>
    </source>
</evidence>
<protein>
    <submittedName>
        <fullName evidence="2">Uncharacterized protein</fullName>
    </submittedName>
</protein>
<dbReference type="AlphaFoldDB" id="A0A4U8U654"/>
<organism evidence="2 3">
    <name type="scientific">Helicobacter bilis</name>
    <dbReference type="NCBI Taxonomy" id="37372"/>
    <lineage>
        <taxon>Bacteria</taxon>
        <taxon>Pseudomonadati</taxon>
        <taxon>Campylobacterota</taxon>
        <taxon>Epsilonproteobacteria</taxon>
        <taxon>Campylobacterales</taxon>
        <taxon>Helicobacteraceae</taxon>
        <taxon>Helicobacter</taxon>
    </lineage>
</organism>
<evidence type="ECO:0000313" key="2">
    <source>
        <dbReference type="EMBL" id="TLE08729.1"/>
    </source>
</evidence>
<accession>A0A4U8U654</accession>
<name>A0A4U8U654_9HELI</name>
<proteinExistence type="predicted"/>
<reference evidence="2 3" key="1">
    <citation type="journal article" date="2014" name="Genome Announc.">
        <title>Draft genome sequences of eight enterohepatic helicobacter species isolated from both laboratory and wild rodents.</title>
        <authorList>
            <person name="Sheh A."/>
            <person name="Shen Z."/>
            <person name="Fox J.G."/>
        </authorList>
    </citation>
    <scope>NUCLEOTIDE SEQUENCE [LARGE SCALE GENOMIC DNA]</scope>
    <source>
        <strain evidence="2 3">ATCC 49320</strain>
    </source>
</reference>
<comment type="caution">
    <text evidence="2">The sequence shown here is derived from an EMBL/GenBank/DDBJ whole genome shotgun (WGS) entry which is preliminary data.</text>
</comment>
<dbReference type="Proteomes" id="UP000029857">
    <property type="component" value="Unassembled WGS sequence"/>
</dbReference>